<keyword evidence="1" id="KW-0808">Transferase</keyword>
<dbReference type="AlphaFoldDB" id="A0A5Q0UHG8"/>
<dbReference type="EMBL" id="CP040089">
    <property type="protein sequence ID" value="QGA80339.1"/>
    <property type="molecule type" value="Genomic_DNA"/>
</dbReference>
<dbReference type="Proteomes" id="UP000377803">
    <property type="component" value="Chromosome"/>
</dbReference>
<evidence type="ECO:0000313" key="2">
    <source>
        <dbReference type="Proteomes" id="UP000377803"/>
    </source>
</evidence>
<keyword evidence="1" id="KW-0418">Kinase</keyword>
<dbReference type="KEGG" id="ncon:LC1Nh_0438"/>
<sequence length="166" mass="18865">MTDLGDHGIEPQAEDIEYIANRLILYTGAVDNVHESLKELDEVTVEEPEYSEIYSDIESFFIHSNPYWTDSENPEKAYLNSREDLPISDEVEISSTKLQPGPGADNAELGLYAEMRDGEATSFWRLDYESGKSIEDEENIILETARSLSPLHGENEGNWNFEELND</sequence>
<proteinExistence type="predicted"/>
<dbReference type="RefSeq" id="WP_153550078.1">
    <property type="nucleotide sequence ID" value="NZ_CP040089.1"/>
</dbReference>
<dbReference type="GeneID" id="42364822"/>
<protein>
    <submittedName>
        <fullName evidence="1">Homoserine kinase-like protein</fullName>
    </submittedName>
</protein>
<organism evidence="1 2">
    <name type="scientific">Candidatus Nanohalobium constans</name>
    <dbReference type="NCBI Taxonomy" id="2565781"/>
    <lineage>
        <taxon>Archaea</taxon>
        <taxon>Candidatus Nanohalarchaeota</taxon>
        <taxon>Candidatus Nanohalobia</taxon>
        <taxon>Candidatus Nanohalobiales</taxon>
        <taxon>Candidatus Nanohalobiaceae</taxon>
        <taxon>Candidatus Nanohalobium</taxon>
    </lineage>
</organism>
<dbReference type="GO" id="GO:0016301">
    <property type="term" value="F:kinase activity"/>
    <property type="evidence" value="ECO:0007669"/>
    <property type="project" value="UniProtKB-KW"/>
</dbReference>
<keyword evidence="2" id="KW-1185">Reference proteome</keyword>
<reference evidence="2" key="1">
    <citation type="submission" date="2019-05" db="EMBL/GenBank/DDBJ databases">
        <title>Candidatus Nanohalobium constans, a novel model system to study the DPANN nano-sized archaea: genomic and physiological characterization of a nanoarchaeon co-cultured with its chitinotrophic host.</title>
        <authorList>
            <person name="La Cono V."/>
            <person name="Arcadi E."/>
            <person name="Crisafi F."/>
            <person name="Denaro R."/>
            <person name="La Spada G."/>
            <person name="Messina E."/>
            <person name="Smedile F."/>
            <person name="Toshchakov S.V."/>
            <person name="Shevchenko M.A."/>
            <person name="Golyshin P.N."/>
            <person name="Golyshina O.V."/>
            <person name="Ferrer M."/>
            <person name="Rohde M."/>
            <person name="Mushegian A."/>
            <person name="Sorokin D.Y."/>
            <person name="Giuliano L."/>
            <person name="Yakimov M.M."/>
        </authorList>
    </citation>
    <scope>NUCLEOTIDE SEQUENCE [LARGE SCALE GENOMIC DNA]</scope>
    <source>
        <strain evidence="2">LC1Nh</strain>
    </source>
</reference>
<name>A0A5Q0UHG8_9ARCH</name>
<evidence type="ECO:0000313" key="1">
    <source>
        <dbReference type="EMBL" id="QGA80339.1"/>
    </source>
</evidence>
<accession>A0A5Q0UHG8</accession>
<gene>
    <name evidence="1" type="ORF">LC1Nh_0438</name>
</gene>